<feature type="domain" description="Phospholipid/glycerol acyltransferase" evidence="1">
    <location>
        <begin position="103"/>
        <end position="220"/>
    </location>
</feature>
<dbReference type="SMART" id="SM00563">
    <property type="entry name" value="PlsC"/>
    <property type="match status" value="1"/>
</dbReference>
<dbReference type="EMBL" id="CP046173">
    <property type="protein sequence ID" value="QIS24464.1"/>
    <property type="molecule type" value="Genomic_DNA"/>
</dbReference>
<dbReference type="CDD" id="cd07987">
    <property type="entry name" value="LPLAT_MGAT-like"/>
    <property type="match status" value="1"/>
</dbReference>
<reference evidence="2 3" key="1">
    <citation type="journal article" date="2019" name="ACS Chem. Biol.">
        <title>Identification and Mobilization of a Cryptic Antibiotic Biosynthesis Gene Locus from a Human-Pathogenic Nocardia Isolate.</title>
        <authorList>
            <person name="Herisse M."/>
            <person name="Ishida K."/>
            <person name="Porter J.L."/>
            <person name="Howden B."/>
            <person name="Hertweck C."/>
            <person name="Stinear T.P."/>
            <person name="Pidot S.J."/>
        </authorList>
    </citation>
    <scope>NUCLEOTIDE SEQUENCE [LARGE SCALE GENOMIC DNA]</scope>
    <source>
        <strain evidence="2 3">AUSMDU00012715</strain>
    </source>
</reference>
<dbReference type="GO" id="GO:0016746">
    <property type="term" value="F:acyltransferase activity"/>
    <property type="evidence" value="ECO:0007669"/>
    <property type="project" value="UniProtKB-KW"/>
</dbReference>
<accession>A0A6G9ZG75</accession>
<organism evidence="2 3">
    <name type="scientific">Nocardia terpenica</name>
    <dbReference type="NCBI Taxonomy" id="455432"/>
    <lineage>
        <taxon>Bacteria</taxon>
        <taxon>Bacillati</taxon>
        <taxon>Actinomycetota</taxon>
        <taxon>Actinomycetes</taxon>
        <taxon>Mycobacteriales</taxon>
        <taxon>Nocardiaceae</taxon>
        <taxon>Nocardia</taxon>
    </lineage>
</organism>
<dbReference type="PANTHER" id="PTHR22753:SF14">
    <property type="entry name" value="MONOACYLGLYCEROL_DIACYLGLYCEROL O-ACYLTRANSFERASE"/>
    <property type="match status" value="1"/>
</dbReference>
<keyword evidence="2" id="KW-0808">Transferase</keyword>
<evidence type="ECO:0000259" key="1">
    <source>
        <dbReference type="SMART" id="SM00563"/>
    </source>
</evidence>
<dbReference type="GO" id="GO:0016020">
    <property type="term" value="C:membrane"/>
    <property type="evidence" value="ECO:0007669"/>
    <property type="project" value="TreeGrafter"/>
</dbReference>
<keyword evidence="2" id="KW-0012">Acyltransferase</keyword>
<evidence type="ECO:0000313" key="2">
    <source>
        <dbReference type="EMBL" id="QIS24464.1"/>
    </source>
</evidence>
<dbReference type="Proteomes" id="UP000500953">
    <property type="component" value="Chromosome"/>
</dbReference>
<dbReference type="AlphaFoldDB" id="A0A6G9ZG75"/>
<evidence type="ECO:0000313" key="3">
    <source>
        <dbReference type="Proteomes" id="UP000500953"/>
    </source>
</evidence>
<protein>
    <submittedName>
        <fullName evidence="2">Acyltransferase</fullName>
    </submittedName>
</protein>
<dbReference type="Pfam" id="PF01553">
    <property type="entry name" value="Acyltransferase"/>
    <property type="match status" value="1"/>
</dbReference>
<dbReference type="InterPro" id="IPR002123">
    <property type="entry name" value="Plipid/glycerol_acylTrfase"/>
</dbReference>
<dbReference type="SUPFAM" id="SSF69593">
    <property type="entry name" value="Glycerol-3-phosphate (1)-acyltransferase"/>
    <property type="match status" value="1"/>
</dbReference>
<gene>
    <name evidence="2" type="ORF">F6W96_26860</name>
</gene>
<dbReference type="PANTHER" id="PTHR22753">
    <property type="entry name" value="TRANSMEMBRANE PROTEIN 68"/>
    <property type="match status" value="1"/>
</dbReference>
<proteinExistence type="predicted"/>
<sequence length="333" mass="36331">MVPRRNFRTEVRTLCGTVAFVTIVGIGSDCREVLLSGKDSTPKGFGTGGYIAGAVGVLSDGAPLRIRLSDGDLRLFDALAAPVRMWTSPRFYGLDNIPDSGPVLLVGNHTLLGGVDAPLLLHEILHRRGRLVRGLAENVLMRVPAVRDLVHRMGSVRGNRANCRALLASGEAVIVFPGGGREAMRRKGEKYVLKWEGRTGFARMAIEAGAPVLPVAMIGADDVYDVVFDGDHPVMRPLRWAVEALGIRRELTPPLMRGLGPTLLPRPERFYYSVGTPIDTAPWRDTDDPDSAAAELQVVVRKALQEELTFLLGERDRDGGRTLWGRVRETVGL</sequence>
<name>A0A6G9ZG75_9NOCA</name>